<accession>A0A9Q9B186</accession>
<keyword evidence="4" id="KW-1185">Reference proteome</keyword>
<sequence>MARVPRRGDQTFVEWERRLSAAARFKSHRMTGLAALQAFVTALAYDGQGLGSDSDFVFASIDIEGDVVKRRGVKSIGVATFDTRACFRSDTSPPLAQDIETSQVAIYNAKANLWGPTTFVEPEKLLDSFAATLRIPDGNRSASDRSAPLRKLVLVGHGIHMDILTLAKLGLNIQDLDTVVGIIDTRRLAQSVLGRKTNVQHLVSLMGIPWSNGSFHGAANDAHYTLRAALALGILEHRKQAEGHSSDDGSYGILDEVIRQPVPECKRQDGDEEMDDSASDSEARKCEQEM</sequence>
<dbReference type="PANTHER" id="PTHR28083:SF1">
    <property type="entry name" value="GOOD FOR FULL DBP5 ACTIVITY PROTEIN 2"/>
    <property type="match status" value="1"/>
</dbReference>
<organism evidence="3 4">
    <name type="scientific">Septoria linicola</name>
    <dbReference type="NCBI Taxonomy" id="215465"/>
    <lineage>
        <taxon>Eukaryota</taxon>
        <taxon>Fungi</taxon>
        <taxon>Dikarya</taxon>
        <taxon>Ascomycota</taxon>
        <taxon>Pezizomycotina</taxon>
        <taxon>Dothideomycetes</taxon>
        <taxon>Dothideomycetidae</taxon>
        <taxon>Mycosphaerellales</taxon>
        <taxon>Mycosphaerellaceae</taxon>
        <taxon>Septoria</taxon>
    </lineage>
</organism>
<dbReference type="InterPro" id="IPR012337">
    <property type="entry name" value="RNaseH-like_sf"/>
</dbReference>
<dbReference type="InterPro" id="IPR040151">
    <property type="entry name" value="Gfd2/YDR514C-like"/>
</dbReference>
<feature type="compositionally biased region" description="Basic and acidic residues" evidence="1">
    <location>
        <begin position="281"/>
        <end position="290"/>
    </location>
</feature>
<dbReference type="GO" id="GO:0003676">
    <property type="term" value="F:nucleic acid binding"/>
    <property type="evidence" value="ECO:0007669"/>
    <property type="project" value="InterPro"/>
</dbReference>
<feature type="domain" description="Gfd2/YDR514C-like C-terminal" evidence="2">
    <location>
        <begin position="113"/>
        <end position="231"/>
    </location>
</feature>
<dbReference type="Pfam" id="PF21762">
    <property type="entry name" value="DEDDh_C"/>
    <property type="match status" value="1"/>
</dbReference>
<evidence type="ECO:0000256" key="1">
    <source>
        <dbReference type="SAM" id="MobiDB-lite"/>
    </source>
</evidence>
<dbReference type="SUPFAM" id="SSF53098">
    <property type="entry name" value="Ribonuclease H-like"/>
    <property type="match status" value="1"/>
</dbReference>
<proteinExistence type="predicted"/>
<feature type="region of interest" description="Disordered" evidence="1">
    <location>
        <begin position="260"/>
        <end position="290"/>
    </location>
</feature>
<dbReference type="GO" id="GO:0005634">
    <property type="term" value="C:nucleus"/>
    <property type="evidence" value="ECO:0007669"/>
    <property type="project" value="TreeGrafter"/>
</dbReference>
<feature type="compositionally biased region" description="Acidic residues" evidence="1">
    <location>
        <begin position="270"/>
        <end position="279"/>
    </location>
</feature>
<dbReference type="InterPro" id="IPR036397">
    <property type="entry name" value="RNaseH_sf"/>
</dbReference>
<gene>
    <name evidence="3" type="ORF">Slin15195_G077950</name>
</gene>
<protein>
    <submittedName>
        <fullName evidence="3">Ribonuclease H-like superfamily</fullName>
    </submittedName>
</protein>
<name>A0A9Q9B186_9PEZI</name>
<dbReference type="Gene3D" id="3.30.420.10">
    <property type="entry name" value="Ribonuclease H-like superfamily/Ribonuclease H"/>
    <property type="match status" value="1"/>
</dbReference>
<dbReference type="AlphaFoldDB" id="A0A9Q9B186"/>
<evidence type="ECO:0000313" key="4">
    <source>
        <dbReference type="Proteomes" id="UP001056384"/>
    </source>
</evidence>
<dbReference type="PANTHER" id="PTHR28083">
    <property type="entry name" value="GOOD FOR FULL DBP5 ACTIVITY PROTEIN 2"/>
    <property type="match status" value="1"/>
</dbReference>
<reference evidence="3" key="1">
    <citation type="submission" date="2022-06" db="EMBL/GenBank/DDBJ databases">
        <title>Complete genome sequences of two strains of the flax pathogen Septoria linicola.</title>
        <authorList>
            <person name="Lapalu N."/>
            <person name="Simon A."/>
            <person name="Demenou B."/>
            <person name="Paumier D."/>
            <person name="Guillot M.-P."/>
            <person name="Gout L."/>
            <person name="Valade R."/>
        </authorList>
    </citation>
    <scope>NUCLEOTIDE SEQUENCE</scope>
    <source>
        <strain evidence="3">SE15195</strain>
    </source>
</reference>
<dbReference type="EMBL" id="CP099423">
    <property type="protein sequence ID" value="USW54476.1"/>
    <property type="molecule type" value="Genomic_DNA"/>
</dbReference>
<evidence type="ECO:0000259" key="2">
    <source>
        <dbReference type="Pfam" id="PF21762"/>
    </source>
</evidence>
<evidence type="ECO:0000313" key="3">
    <source>
        <dbReference type="EMBL" id="USW54476.1"/>
    </source>
</evidence>
<dbReference type="Proteomes" id="UP001056384">
    <property type="component" value="Chromosome 6"/>
</dbReference>
<dbReference type="InterPro" id="IPR048519">
    <property type="entry name" value="Gfd2/YDR514C-like_C"/>
</dbReference>